<evidence type="ECO:0000313" key="2">
    <source>
        <dbReference type="EMBL" id="OGM20089.1"/>
    </source>
</evidence>
<evidence type="ECO:0000313" key="3">
    <source>
        <dbReference type="Proteomes" id="UP000178419"/>
    </source>
</evidence>
<protein>
    <submittedName>
        <fullName evidence="2">Putative toxin-antitoxin system toxin component, PIN family</fullName>
    </submittedName>
</protein>
<dbReference type="InterPro" id="IPR029060">
    <property type="entry name" value="PIN-like_dom_sf"/>
</dbReference>
<sequence length="142" mass="16357">MNKEPPRVFIDTNVWFSFLYGSPNCQKLINAHAKGKIKAFMSRQVLEETVRNLKEKIPHTIPVFEQFIKSSPPTIIKDPKSVSRKISDLVSEEDKFIIGSALRAKVKYFITGNIKDFKKNELEEKFGIEILTPREAVEKFSL</sequence>
<dbReference type="InterPro" id="IPR002716">
    <property type="entry name" value="PIN_dom"/>
</dbReference>
<reference evidence="2 3" key="1">
    <citation type="journal article" date="2016" name="Nat. Commun.">
        <title>Thousands of microbial genomes shed light on interconnected biogeochemical processes in an aquifer system.</title>
        <authorList>
            <person name="Anantharaman K."/>
            <person name="Brown C.T."/>
            <person name="Hug L.A."/>
            <person name="Sharon I."/>
            <person name="Castelle C.J."/>
            <person name="Probst A.J."/>
            <person name="Thomas B.C."/>
            <person name="Singh A."/>
            <person name="Wilkins M.J."/>
            <person name="Karaoz U."/>
            <person name="Brodie E.L."/>
            <person name="Williams K.H."/>
            <person name="Hubbard S.S."/>
            <person name="Banfield J.F."/>
        </authorList>
    </citation>
    <scope>NUCLEOTIDE SEQUENCE [LARGE SCALE GENOMIC DNA]</scope>
</reference>
<evidence type="ECO:0000259" key="1">
    <source>
        <dbReference type="Pfam" id="PF13470"/>
    </source>
</evidence>
<dbReference type="AlphaFoldDB" id="A0A1F7XZI3"/>
<proteinExistence type="predicted"/>
<organism evidence="2 3">
    <name type="scientific">Candidatus Woesebacteria bacterium RIFCSPHIGHO2_01_FULL_38_9</name>
    <dbReference type="NCBI Taxonomy" id="1802492"/>
    <lineage>
        <taxon>Bacteria</taxon>
        <taxon>Candidatus Woeseibacteriota</taxon>
    </lineage>
</organism>
<dbReference type="Gene3D" id="3.40.50.1010">
    <property type="entry name" value="5'-nuclease"/>
    <property type="match status" value="1"/>
</dbReference>
<dbReference type="SUPFAM" id="SSF88723">
    <property type="entry name" value="PIN domain-like"/>
    <property type="match status" value="1"/>
</dbReference>
<dbReference type="EMBL" id="MGGE01000052">
    <property type="protein sequence ID" value="OGM20089.1"/>
    <property type="molecule type" value="Genomic_DNA"/>
</dbReference>
<feature type="domain" description="PIN" evidence="1">
    <location>
        <begin position="7"/>
        <end position="115"/>
    </location>
</feature>
<gene>
    <name evidence="2" type="ORF">A2714_01525</name>
</gene>
<name>A0A1F7XZI3_9BACT</name>
<dbReference type="InterPro" id="IPR002850">
    <property type="entry name" value="PIN_toxin-like"/>
</dbReference>
<comment type="caution">
    <text evidence="2">The sequence shown here is derived from an EMBL/GenBank/DDBJ whole genome shotgun (WGS) entry which is preliminary data.</text>
</comment>
<accession>A0A1F7XZI3</accession>
<dbReference type="NCBIfam" id="TIGR00305">
    <property type="entry name" value="putative toxin-antitoxin system toxin component, PIN family"/>
    <property type="match status" value="1"/>
</dbReference>
<dbReference type="Proteomes" id="UP000178419">
    <property type="component" value="Unassembled WGS sequence"/>
</dbReference>
<dbReference type="Pfam" id="PF13470">
    <property type="entry name" value="PIN_3"/>
    <property type="match status" value="1"/>
</dbReference>
<dbReference type="PANTHER" id="PTHR34610">
    <property type="entry name" value="SSL7007 PROTEIN"/>
    <property type="match status" value="1"/>
</dbReference>
<dbReference type="PANTHER" id="PTHR34610:SF3">
    <property type="entry name" value="SSL7007 PROTEIN"/>
    <property type="match status" value="1"/>
</dbReference>